<dbReference type="PANTHER" id="PTHR30188">
    <property type="entry name" value="ABC TRANSPORTER PERMEASE PROTEIN-RELATED"/>
    <property type="match status" value="1"/>
</dbReference>
<feature type="transmembrane region" description="Helical" evidence="1">
    <location>
        <begin position="177"/>
        <end position="200"/>
    </location>
</feature>
<dbReference type="PANTHER" id="PTHR30188:SF4">
    <property type="entry name" value="PROTEIN TRIGALACTOSYLDIACYLGLYCEROL 1, CHLOROPLASTIC"/>
    <property type="match status" value="1"/>
</dbReference>
<reference evidence="2 3" key="1">
    <citation type="submission" date="2023-11" db="EMBL/GenBank/DDBJ databases">
        <authorList>
            <person name="Xu M."/>
            <person name="Jiang T."/>
        </authorList>
    </citation>
    <scope>NUCLEOTIDE SEQUENCE [LARGE SCALE GENOMIC DNA]</scope>
    <source>
        <strain evidence="2 3">SD</strain>
    </source>
</reference>
<keyword evidence="3" id="KW-1185">Reference proteome</keyword>
<evidence type="ECO:0000313" key="3">
    <source>
        <dbReference type="Proteomes" id="UP001277761"/>
    </source>
</evidence>
<feature type="transmembrane region" description="Helical" evidence="1">
    <location>
        <begin position="30"/>
        <end position="50"/>
    </location>
</feature>
<feature type="transmembrane region" description="Helical" evidence="1">
    <location>
        <begin position="128"/>
        <end position="157"/>
    </location>
</feature>
<keyword evidence="1" id="KW-0472">Membrane</keyword>
<dbReference type="EMBL" id="JAXAVX010000009">
    <property type="protein sequence ID" value="MDX8152992.1"/>
    <property type="molecule type" value="Genomic_DNA"/>
</dbReference>
<proteinExistence type="predicted"/>
<sequence length="246" mass="26168">MMILTGKVLVSAVRPPYSYGDEFVHQFLFALRLCWFPLLVSTVAFGFGAPGLQAANFLVLFGALDRLGGFFVLASIREFAPFVTAIVMAGVAGTAITADLGARKIREELDALQVLGVDPVKSLVVPRFLALMIVTGLFDVYALLFGIFGGIVATLVNGAPLGPFWATFFSNASVTDLWGSFVKCTLFGAIIAVICCYKGMTAKGGAEGVGRAVNQAVVIAMLGVFAFNYVFTQTLLATNPEMLVIK</sequence>
<evidence type="ECO:0000256" key="1">
    <source>
        <dbReference type="SAM" id="Phobius"/>
    </source>
</evidence>
<dbReference type="RefSeq" id="WP_319955146.1">
    <property type="nucleotide sequence ID" value="NZ_JAXAVX010000009.1"/>
</dbReference>
<feature type="transmembrane region" description="Helical" evidence="1">
    <location>
        <begin position="82"/>
        <end position="102"/>
    </location>
</feature>
<dbReference type="InterPro" id="IPR030802">
    <property type="entry name" value="Permease_MalE"/>
</dbReference>
<gene>
    <name evidence="2" type="ORF">SK069_15440</name>
</gene>
<organism evidence="2 3">
    <name type="scientific">Patulibacter brassicae</name>
    <dbReference type="NCBI Taxonomy" id="1705717"/>
    <lineage>
        <taxon>Bacteria</taxon>
        <taxon>Bacillati</taxon>
        <taxon>Actinomycetota</taxon>
        <taxon>Thermoleophilia</taxon>
        <taxon>Solirubrobacterales</taxon>
        <taxon>Patulibacteraceae</taxon>
        <taxon>Patulibacter</taxon>
    </lineage>
</organism>
<dbReference type="Pfam" id="PF02405">
    <property type="entry name" value="MlaE"/>
    <property type="match status" value="1"/>
</dbReference>
<evidence type="ECO:0000313" key="2">
    <source>
        <dbReference type="EMBL" id="MDX8152992.1"/>
    </source>
</evidence>
<comment type="caution">
    <text evidence="2">The sequence shown here is derived from an EMBL/GenBank/DDBJ whole genome shotgun (WGS) entry which is preliminary data.</text>
</comment>
<dbReference type="Proteomes" id="UP001277761">
    <property type="component" value="Unassembled WGS sequence"/>
</dbReference>
<keyword evidence="1" id="KW-0812">Transmembrane</keyword>
<feature type="transmembrane region" description="Helical" evidence="1">
    <location>
        <begin position="212"/>
        <end position="231"/>
    </location>
</feature>
<keyword evidence="1" id="KW-1133">Transmembrane helix</keyword>
<name>A0ABU4VMC6_9ACTN</name>
<accession>A0ABU4VMC6</accession>
<protein>
    <submittedName>
        <fullName evidence="2">ABC transporter permease</fullName>
    </submittedName>
</protein>